<name>A0A941J2V0_9BACI</name>
<dbReference type="InterPro" id="IPR006176">
    <property type="entry name" value="3-OHacyl-CoA_DH_NAD-bd"/>
</dbReference>
<gene>
    <name evidence="2" type="ORF">KEH51_15520</name>
</gene>
<dbReference type="Pfam" id="PF02737">
    <property type="entry name" value="3HCDH_N"/>
    <property type="match status" value="1"/>
</dbReference>
<proteinExistence type="predicted"/>
<organism evidence="2 3">
    <name type="scientific">Peribacillus frigoritolerans</name>
    <dbReference type="NCBI Taxonomy" id="450367"/>
    <lineage>
        <taxon>Bacteria</taxon>
        <taxon>Bacillati</taxon>
        <taxon>Bacillota</taxon>
        <taxon>Bacilli</taxon>
        <taxon>Bacillales</taxon>
        <taxon>Bacillaceae</taxon>
        <taxon>Peribacillus</taxon>
    </lineage>
</organism>
<dbReference type="Gene3D" id="3.40.50.720">
    <property type="entry name" value="NAD(P)-binding Rossmann-like Domain"/>
    <property type="match status" value="1"/>
</dbReference>
<dbReference type="SUPFAM" id="SSF51735">
    <property type="entry name" value="NAD(P)-binding Rossmann-fold domains"/>
    <property type="match status" value="1"/>
</dbReference>
<dbReference type="InterPro" id="IPR036291">
    <property type="entry name" value="NAD(P)-bd_dom_sf"/>
</dbReference>
<protein>
    <recommendedName>
        <fullName evidence="1">3-hydroxyacyl-CoA dehydrogenase NAD binding domain-containing protein</fullName>
    </recommendedName>
</protein>
<comment type="caution">
    <text evidence="2">The sequence shown here is derived from an EMBL/GenBank/DDBJ whole genome shotgun (WGS) entry which is preliminary data.</text>
</comment>
<evidence type="ECO:0000313" key="2">
    <source>
        <dbReference type="EMBL" id="MBR8645123.1"/>
    </source>
</evidence>
<dbReference type="AlphaFoldDB" id="A0A941J2V0"/>
<evidence type="ECO:0000313" key="3">
    <source>
        <dbReference type="Proteomes" id="UP000680045"/>
    </source>
</evidence>
<sequence length="33" mass="3451">MGIQKVMVIGAGQMGSGIAQVFAMSGYEVLYTI</sequence>
<reference evidence="2" key="1">
    <citation type="submission" date="2021-04" db="EMBL/GenBank/DDBJ databases">
        <title>Whole genome sequencing of Enterococci isolates from hospitalized patients.</title>
        <authorList>
            <person name="Ogoti B.M."/>
            <person name="Onyambu F.G."/>
        </authorList>
    </citation>
    <scope>NUCLEOTIDE SEQUENCE</scope>
    <source>
        <strain evidence="2">242</strain>
    </source>
</reference>
<feature type="domain" description="3-hydroxyacyl-CoA dehydrogenase NAD binding" evidence="1">
    <location>
        <begin position="5"/>
        <end position="30"/>
    </location>
</feature>
<dbReference type="GO" id="GO:0070403">
    <property type="term" value="F:NAD+ binding"/>
    <property type="evidence" value="ECO:0007669"/>
    <property type="project" value="InterPro"/>
</dbReference>
<accession>A0A941J2V0</accession>
<dbReference type="EMBL" id="JAGTPW010000026">
    <property type="protein sequence ID" value="MBR8645123.1"/>
    <property type="molecule type" value="Genomic_DNA"/>
</dbReference>
<evidence type="ECO:0000259" key="1">
    <source>
        <dbReference type="Pfam" id="PF02737"/>
    </source>
</evidence>
<dbReference type="Proteomes" id="UP000680045">
    <property type="component" value="Unassembled WGS sequence"/>
</dbReference>
<dbReference type="GO" id="GO:0006631">
    <property type="term" value="P:fatty acid metabolic process"/>
    <property type="evidence" value="ECO:0007669"/>
    <property type="project" value="InterPro"/>
</dbReference>